<feature type="domain" description="N-acetyltransferase" evidence="1">
    <location>
        <begin position="14"/>
        <end position="171"/>
    </location>
</feature>
<evidence type="ECO:0000259" key="1">
    <source>
        <dbReference type="PROSITE" id="PS51186"/>
    </source>
</evidence>
<comment type="caution">
    <text evidence="2">The sequence shown here is derived from an EMBL/GenBank/DDBJ whole genome shotgun (WGS) entry which is preliminary data.</text>
</comment>
<dbReference type="EMBL" id="JAUHTR010000008">
    <property type="protein sequence ID" value="MDN4525818.1"/>
    <property type="molecule type" value="Genomic_DNA"/>
</dbReference>
<evidence type="ECO:0000313" key="3">
    <source>
        <dbReference type="Proteomes" id="UP001172721"/>
    </source>
</evidence>
<dbReference type="RefSeq" id="WP_301166848.1">
    <property type="nucleotide sequence ID" value="NZ_JAUHTR010000008.1"/>
</dbReference>
<dbReference type="InterPro" id="IPR051531">
    <property type="entry name" value="N-acetyltransferase"/>
</dbReference>
<evidence type="ECO:0000313" key="2">
    <source>
        <dbReference type="EMBL" id="MDN4525818.1"/>
    </source>
</evidence>
<keyword evidence="3" id="KW-1185">Reference proteome</keyword>
<dbReference type="InterPro" id="IPR000182">
    <property type="entry name" value="GNAT_dom"/>
</dbReference>
<dbReference type="Gene3D" id="3.40.630.30">
    <property type="match status" value="1"/>
</dbReference>
<organism evidence="2 3">
    <name type="scientific">Fictibacillus fluitans</name>
    <dbReference type="NCBI Taxonomy" id="3058422"/>
    <lineage>
        <taxon>Bacteria</taxon>
        <taxon>Bacillati</taxon>
        <taxon>Bacillota</taxon>
        <taxon>Bacilli</taxon>
        <taxon>Bacillales</taxon>
        <taxon>Fictibacillaceae</taxon>
        <taxon>Fictibacillus</taxon>
    </lineage>
</organism>
<dbReference type="InterPro" id="IPR016181">
    <property type="entry name" value="Acyl_CoA_acyltransferase"/>
</dbReference>
<sequence length="186" mass="22029">MKFDAFPEMETRRLYMRKMTAEDAPEFLNIYSDPLVVKDMGEEPLTNIEEAEEMISFMNDLFDENAAFRWGIIRKEDDMLIGSCGFNSWETIRGSRGEIAYDLGKKYWRQGYMTETLEKMIEFGFYTMKLYRLEAFTNVDALPSMKILEKTGFRQDGILRGYATFHGQFCDQRVYSLLKPDWEKRK</sequence>
<dbReference type="Proteomes" id="UP001172721">
    <property type="component" value="Unassembled WGS sequence"/>
</dbReference>
<keyword evidence="2" id="KW-0808">Transferase</keyword>
<gene>
    <name evidence="2" type="ORF">QYB97_15135</name>
</gene>
<protein>
    <submittedName>
        <fullName evidence="2">GNAT family protein</fullName>
        <ecNumber evidence="2">2.-.-.-</ecNumber>
    </submittedName>
</protein>
<dbReference type="Pfam" id="PF13302">
    <property type="entry name" value="Acetyltransf_3"/>
    <property type="match status" value="1"/>
</dbReference>
<accession>A0ABT8HYJ4</accession>
<dbReference type="EC" id="2.-.-.-" evidence="2"/>
<reference evidence="2" key="1">
    <citation type="submission" date="2023-07" db="EMBL/GenBank/DDBJ databases">
        <title>Fictibacillus sp. isolated from freshwater pond.</title>
        <authorList>
            <person name="Kirdat K."/>
            <person name="Bhat A."/>
            <person name="Mourya A."/>
            <person name="Yadav A."/>
        </authorList>
    </citation>
    <scope>NUCLEOTIDE SEQUENCE</scope>
    <source>
        <strain evidence="2">NE201</strain>
    </source>
</reference>
<dbReference type="PANTHER" id="PTHR43792:SF9">
    <property type="entry name" value="RIBOSOMAL-PROTEIN-ALANINE ACETYLTRANSFERASE"/>
    <property type="match status" value="1"/>
</dbReference>
<dbReference type="SUPFAM" id="SSF55729">
    <property type="entry name" value="Acyl-CoA N-acyltransferases (Nat)"/>
    <property type="match status" value="1"/>
</dbReference>
<dbReference type="GO" id="GO:0016740">
    <property type="term" value="F:transferase activity"/>
    <property type="evidence" value="ECO:0007669"/>
    <property type="project" value="UniProtKB-KW"/>
</dbReference>
<dbReference type="PANTHER" id="PTHR43792">
    <property type="entry name" value="GNAT FAMILY, PUTATIVE (AFU_ORTHOLOGUE AFUA_3G00765)-RELATED-RELATED"/>
    <property type="match status" value="1"/>
</dbReference>
<name>A0ABT8HYJ4_9BACL</name>
<proteinExistence type="predicted"/>
<dbReference type="PROSITE" id="PS51186">
    <property type="entry name" value="GNAT"/>
    <property type="match status" value="1"/>
</dbReference>